<keyword evidence="3" id="KW-1185">Reference proteome</keyword>
<keyword evidence="1" id="KW-0472">Membrane</keyword>
<dbReference type="EMBL" id="JACHJW010000001">
    <property type="protein sequence ID" value="MBB4957881.1"/>
    <property type="molecule type" value="Genomic_DNA"/>
</dbReference>
<organism evidence="2 3">
    <name type="scientific">Micromonospora polyrhachis</name>
    <dbReference type="NCBI Taxonomy" id="1282883"/>
    <lineage>
        <taxon>Bacteria</taxon>
        <taxon>Bacillati</taxon>
        <taxon>Actinomycetota</taxon>
        <taxon>Actinomycetes</taxon>
        <taxon>Micromonosporales</taxon>
        <taxon>Micromonosporaceae</taxon>
        <taxon>Micromonospora</taxon>
    </lineage>
</organism>
<feature type="transmembrane region" description="Helical" evidence="1">
    <location>
        <begin position="79"/>
        <end position="99"/>
    </location>
</feature>
<feature type="transmembrane region" description="Helical" evidence="1">
    <location>
        <begin position="105"/>
        <end position="123"/>
    </location>
</feature>
<evidence type="ECO:0000313" key="2">
    <source>
        <dbReference type="EMBL" id="MBB4957881.1"/>
    </source>
</evidence>
<dbReference type="AlphaFoldDB" id="A0A7W7SNW8"/>
<proteinExistence type="predicted"/>
<reference evidence="2 3" key="1">
    <citation type="submission" date="2020-08" db="EMBL/GenBank/DDBJ databases">
        <title>Sequencing the genomes of 1000 actinobacteria strains.</title>
        <authorList>
            <person name="Klenk H.-P."/>
        </authorList>
    </citation>
    <scope>NUCLEOTIDE SEQUENCE [LARGE SCALE GENOMIC DNA]</scope>
    <source>
        <strain evidence="2 3">DSM 45886</strain>
    </source>
</reference>
<protein>
    <submittedName>
        <fullName evidence="2">Uncharacterized protein</fullName>
    </submittedName>
</protein>
<keyword evidence="1" id="KW-0812">Transmembrane</keyword>
<feature type="transmembrane region" description="Helical" evidence="1">
    <location>
        <begin position="12"/>
        <end position="30"/>
    </location>
</feature>
<dbReference type="RefSeq" id="WP_184534057.1">
    <property type="nucleotide sequence ID" value="NZ_JACHJW010000001.1"/>
</dbReference>
<evidence type="ECO:0000256" key="1">
    <source>
        <dbReference type="SAM" id="Phobius"/>
    </source>
</evidence>
<name>A0A7W7SNW8_9ACTN</name>
<dbReference type="Proteomes" id="UP000578819">
    <property type="component" value="Unassembled WGS sequence"/>
</dbReference>
<feature type="transmembrane region" description="Helical" evidence="1">
    <location>
        <begin position="50"/>
        <end position="67"/>
    </location>
</feature>
<comment type="caution">
    <text evidence="2">The sequence shown here is derived from an EMBL/GenBank/DDBJ whole genome shotgun (WGS) entry which is preliminary data.</text>
</comment>
<keyword evidence="1" id="KW-1133">Transmembrane helix</keyword>
<accession>A0A7W7SNW8</accession>
<evidence type="ECO:0000313" key="3">
    <source>
        <dbReference type="Proteomes" id="UP000578819"/>
    </source>
</evidence>
<gene>
    <name evidence="2" type="ORF">FHR38_001614</name>
</gene>
<sequence>MRPVQIVSGRHPFEIMVLVAALLCGILLIVTDIQPPSINIAMPPFVQATWELGLVLVGVGGLLGITWPGHLVTGIGIELGAMVLLGTTTAMYSIAVFIVSGRPALVAGAFIGAVAVSSLWRSLQILRDLRKLTNASEQNVLAEVELLVEGDDP</sequence>